<reference evidence="1 2" key="1">
    <citation type="journal article" date="2014" name="Genome Announc.">
        <title>Draft Genome Sequence of Propane- and Butane-Oxidizing Actinobacterium Rhodococcus ruber IEGM 231.</title>
        <authorList>
            <person name="Ivshina I.B."/>
            <person name="Kuyukina M.S."/>
            <person name="Krivoruchko A.V."/>
            <person name="Barbe V."/>
            <person name="Fischer C."/>
        </authorList>
    </citation>
    <scope>NUCLEOTIDE SEQUENCE [LARGE SCALE GENOMIC DNA]</scope>
</reference>
<dbReference type="eggNOG" id="ENOG5031GD1">
    <property type="taxonomic scope" value="Bacteria"/>
</dbReference>
<dbReference type="KEGG" id="rrz:CS378_17715"/>
<organism evidence="1 2">
    <name type="scientific">Rhodococcus ruber</name>
    <dbReference type="NCBI Taxonomy" id="1830"/>
    <lineage>
        <taxon>Bacteria</taxon>
        <taxon>Bacillati</taxon>
        <taxon>Actinomycetota</taxon>
        <taxon>Actinomycetes</taxon>
        <taxon>Mycobacteriales</taxon>
        <taxon>Nocardiaceae</taxon>
        <taxon>Rhodococcus</taxon>
    </lineage>
</organism>
<proteinExistence type="predicted"/>
<dbReference type="OrthoDB" id="4464206at2"/>
<protein>
    <submittedName>
        <fullName evidence="1">Uncharacterized protein</fullName>
    </submittedName>
</protein>
<accession>A0A098BGV4</accession>
<dbReference type="EMBL" id="CCSD01000034">
    <property type="protein sequence ID" value="CDZ87422.1"/>
    <property type="molecule type" value="Genomic_DNA"/>
</dbReference>
<evidence type="ECO:0000313" key="2">
    <source>
        <dbReference type="Proteomes" id="UP000042997"/>
    </source>
</evidence>
<dbReference type="RefSeq" id="WP_010596183.1">
    <property type="nucleotide sequence ID" value="NZ_CP023714.1"/>
</dbReference>
<gene>
    <name evidence="1" type="ORF">RHRU231_250011</name>
</gene>
<sequence length="144" mass="14462">MSKKRAFGLAAVTAAVLGAGVATAPVAVAAPENATTLTRVIGSGESGSFGYGGALVNEAVTVRVDPDEPGISWFGGSMWCYCKISWTNITTGASGTNELPSRPVLGGGMTGTPRAETGSGRIVATVTVPNGFTYLPGVGTWVVP</sequence>
<dbReference type="AlphaFoldDB" id="A0A098BGV4"/>
<evidence type="ECO:0000313" key="1">
    <source>
        <dbReference type="EMBL" id="CDZ87422.1"/>
    </source>
</evidence>
<dbReference type="GeneID" id="66833752"/>
<dbReference type="Proteomes" id="UP000042997">
    <property type="component" value="Unassembled WGS sequence"/>
</dbReference>
<name>A0A098BGV4_9NOCA</name>